<proteinExistence type="predicted"/>
<dbReference type="EMBL" id="JARK01001344">
    <property type="protein sequence ID" value="EYC28064.1"/>
    <property type="molecule type" value="Genomic_DNA"/>
</dbReference>
<reference evidence="2" key="1">
    <citation type="journal article" date="2015" name="Nat. Genet.">
        <title>The genome and transcriptome of the zoonotic hookworm Ancylostoma ceylanicum identify infection-specific gene families.</title>
        <authorList>
            <person name="Schwarz E.M."/>
            <person name="Hu Y."/>
            <person name="Antoshechkin I."/>
            <person name="Miller M.M."/>
            <person name="Sternberg P.W."/>
            <person name="Aroian R.V."/>
        </authorList>
    </citation>
    <scope>NUCLEOTIDE SEQUENCE</scope>
    <source>
        <strain evidence="2">HY135</strain>
    </source>
</reference>
<accession>A0A016VKG3</accession>
<keyword evidence="2" id="KW-1185">Reference proteome</keyword>
<evidence type="ECO:0000313" key="1">
    <source>
        <dbReference type="EMBL" id="EYC28064.1"/>
    </source>
</evidence>
<sequence length="119" mass="13504">MIRGRRRRKVGKRLRMGQQMDKRCAGAEGREIDLNQVYLCSNSHLASKYSEKVPNAHPSSDYYTTHVILPTSGPLLRVLPSFVSEHTAPSFFICSSRFLSLGHSQQTEYDKPFSVFIQG</sequence>
<comment type="caution">
    <text evidence="1">The sequence shown here is derived from an EMBL/GenBank/DDBJ whole genome shotgun (WGS) entry which is preliminary data.</text>
</comment>
<organism evidence="1 2">
    <name type="scientific">Ancylostoma ceylanicum</name>
    <dbReference type="NCBI Taxonomy" id="53326"/>
    <lineage>
        <taxon>Eukaryota</taxon>
        <taxon>Metazoa</taxon>
        <taxon>Ecdysozoa</taxon>
        <taxon>Nematoda</taxon>
        <taxon>Chromadorea</taxon>
        <taxon>Rhabditida</taxon>
        <taxon>Rhabditina</taxon>
        <taxon>Rhabditomorpha</taxon>
        <taxon>Strongyloidea</taxon>
        <taxon>Ancylostomatidae</taxon>
        <taxon>Ancylostomatinae</taxon>
        <taxon>Ancylostoma</taxon>
    </lineage>
</organism>
<gene>
    <name evidence="1" type="primary">Acey_s0008.g313</name>
    <name evidence="1" type="ORF">Y032_0008g313</name>
</gene>
<evidence type="ECO:0000313" key="2">
    <source>
        <dbReference type="Proteomes" id="UP000024635"/>
    </source>
</evidence>
<name>A0A016VKG3_9BILA</name>
<dbReference type="Proteomes" id="UP000024635">
    <property type="component" value="Unassembled WGS sequence"/>
</dbReference>
<dbReference type="AlphaFoldDB" id="A0A016VKG3"/>
<protein>
    <submittedName>
        <fullName evidence="1">Uncharacterized protein</fullName>
    </submittedName>
</protein>